<dbReference type="PANTHER" id="PTHR42780:SF1">
    <property type="entry name" value="ISOLEUCINE--TRNA LIGASE, CYTOPLASMIC"/>
    <property type="match status" value="1"/>
</dbReference>
<feature type="binding site" evidence="8">
    <location>
        <position position="643"/>
    </location>
    <ligand>
        <name>ATP</name>
        <dbReference type="ChEBI" id="CHEBI:30616"/>
    </ligand>
</feature>
<dbReference type="InterPro" id="IPR009008">
    <property type="entry name" value="Val/Leu/Ile-tRNA-synth_edit"/>
</dbReference>
<evidence type="ECO:0000256" key="7">
    <source>
        <dbReference type="ARBA" id="ARBA00048359"/>
    </source>
</evidence>
<keyword evidence="3 8" id="KW-0067">ATP-binding</keyword>
<keyword evidence="4 8" id="KW-0648">Protein biosynthesis</keyword>
<dbReference type="Gene3D" id="1.10.730.10">
    <property type="entry name" value="Isoleucyl-tRNA Synthetase, Domain 1"/>
    <property type="match status" value="1"/>
</dbReference>
<proteinExistence type="inferred from homology"/>
<comment type="similarity">
    <text evidence="8">Belongs to the class-I aminoacyl-tRNA synthetase family. IleS type 2 subfamily.</text>
</comment>
<dbReference type="EC" id="6.1.1.5" evidence="8"/>
<comment type="domain">
    <text evidence="8">IleRS has two distinct active sites: one for aminoacylation and one for editing. The misactivated valine is translocated from the active site to the editing site, which sterically excludes the correctly activated isoleucine. The single editing site contains two valyl binding pockets, one specific for each substrate (Val-AMP or Val-tRNA(Ile)).</text>
</comment>
<organism evidence="11 12">
    <name type="scientific">Deinococcus piscis</name>
    <dbReference type="NCBI Taxonomy" id="394230"/>
    <lineage>
        <taxon>Bacteria</taxon>
        <taxon>Thermotogati</taxon>
        <taxon>Deinococcota</taxon>
        <taxon>Deinococci</taxon>
        <taxon>Deinococcales</taxon>
        <taxon>Deinococcaceae</taxon>
        <taxon>Deinococcus</taxon>
    </lineage>
</organism>
<dbReference type="Pfam" id="PF19302">
    <property type="entry name" value="DUF5915"/>
    <property type="match status" value="1"/>
</dbReference>
<keyword evidence="1 8" id="KW-0436">Ligase</keyword>
<dbReference type="InterPro" id="IPR009080">
    <property type="entry name" value="tRNAsynth_Ia_anticodon-bd"/>
</dbReference>
<comment type="subunit">
    <text evidence="8">Monomer.</text>
</comment>
<dbReference type="InterPro" id="IPR002300">
    <property type="entry name" value="aa-tRNA-synth_Ia"/>
</dbReference>
<evidence type="ECO:0000256" key="5">
    <source>
        <dbReference type="ARBA" id="ARBA00023146"/>
    </source>
</evidence>
<dbReference type="PANTHER" id="PTHR42780">
    <property type="entry name" value="SOLEUCYL-TRNA SYNTHETASE"/>
    <property type="match status" value="1"/>
</dbReference>
<keyword evidence="8" id="KW-0963">Cytoplasm</keyword>
<reference evidence="12" key="1">
    <citation type="journal article" date="2019" name="Int. J. Syst. Evol. Microbiol.">
        <title>The Global Catalogue of Microorganisms (GCM) 10K type strain sequencing project: providing services to taxonomists for standard genome sequencing and annotation.</title>
        <authorList>
            <consortium name="The Broad Institute Genomics Platform"/>
            <consortium name="The Broad Institute Genome Sequencing Center for Infectious Disease"/>
            <person name="Wu L."/>
            <person name="Ma J."/>
        </authorList>
    </citation>
    <scope>NUCLEOTIDE SEQUENCE [LARGE SCALE GENOMIC DNA]</scope>
    <source>
        <strain evidence="12">CGMCC 1.18439</strain>
    </source>
</reference>
<dbReference type="Pfam" id="PF08264">
    <property type="entry name" value="Anticodon_1"/>
    <property type="match status" value="1"/>
</dbReference>
<dbReference type="InterPro" id="IPR014729">
    <property type="entry name" value="Rossmann-like_a/b/a_fold"/>
</dbReference>
<dbReference type="NCBIfam" id="TIGR00392">
    <property type="entry name" value="ileS"/>
    <property type="match status" value="1"/>
</dbReference>
<comment type="function">
    <text evidence="6 8">Catalyzes the attachment of isoleucine to tRNA(Ile). As IleRS can inadvertently accommodate and process structurally similar amino acids such as valine, to avoid such errors it has two additional distinct tRNA(Ile)-dependent editing activities. One activity is designated as 'pretransfer' editing and involves the hydrolysis of activated Val-AMP. The other activity is designated 'posttransfer' editing and involves deacylation of mischarged Val-tRNA(Ile).</text>
</comment>
<evidence type="ECO:0000256" key="4">
    <source>
        <dbReference type="ARBA" id="ARBA00022917"/>
    </source>
</evidence>
<comment type="catalytic activity">
    <reaction evidence="7 8">
        <text>tRNA(Ile) + L-isoleucine + ATP = L-isoleucyl-tRNA(Ile) + AMP + diphosphate</text>
        <dbReference type="Rhea" id="RHEA:11060"/>
        <dbReference type="Rhea" id="RHEA-COMP:9666"/>
        <dbReference type="Rhea" id="RHEA-COMP:9695"/>
        <dbReference type="ChEBI" id="CHEBI:30616"/>
        <dbReference type="ChEBI" id="CHEBI:33019"/>
        <dbReference type="ChEBI" id="CHEBI:58045"/>
        <dbReference type="ChEBI" id="CHEBI:78442"/>
        <dbReference type="ChEBI" id="CHEBI:78528"/>
        <dbReference type="ChEBI" id="CHEBI:456215"/>
        <dbReference type="EC" id="6.1.1.5"/>
    </reaction>
</comment>
<comment type="caution">
    <text evidence="11">The sequence shown here is derived from an EMBL/GenBank/DDBJ whole genome shotgun (WGS) entry which is preliminary data.</text>
</comment>
<evidence type="ECO:0000256" key="2">
    <source>
        <dbReference type="ARBA" id="ARBA00022741"/>
    </source>
</evidence>
<dbReference type="Gene3D" id="3.40.50.620">
    <property type="entry name" value="HUPs"/>
    <property type="match status" value="2"/>
</dbReference>
<comment type="cofactor">
    <cofactor evidence="8">
        <name>Zn(2+)</name>
        <dbReference type="ChEBI" id="CHEBI:29105"/>
    </cofactor>
</comment>
<dbReference type="RefSeq" id="WP_189643442.1">
    <property type="nucleotide sequence ID" value="NZ_BNAL01000024.1"/>
</dbReference>
<comment type="subcellular location">
    <subcellularLocation>
        <location evidence="8">Cytoplasm</location>
    </subcellularLocation>
</comment>
<dbReference type="InterPro" id="IPR013155">
    <property type="entry name" value="M/V/L/I-tRNA-synth_anticd-bd"/>
</dbReference>
<dbReference type="GO" id="GO:0016874">
    <property type="term" value="F:ligase activity"/>
    <property type="evidence" value="ECO:0007669"/>
    <property type="project" value="UniProtKB-KW"/>
</dbReference>
<dbReference type="EMBL" id="BNAL01000024">
    <property type="protein sequence ID" value="GHG06396.1"/>
    <property type="molecule type" value="Genomic_DNA"/>
</dbReference>
<dbReference type="SUPFAM" id="SSF50677">
    <property type="entry name" value="ValRS/IleRS/LeuRS editing domain"/>
    <property type="match status" value="1"/>
</dbReference>
<feature type="domain" description="Aminoacyl-tRNA synthetase class Ia" evidence="9">
    <location>
        <begin position="24"/>
        <end position="676"/>
    </location>
</feature>
<keyword evidence="12" id="KW-1185">Reference proteome</keyword>
<accession>A0ABQ3K9S9</accession>
<evidence type="ECO:0000256" key="3">
    <source>
        <dbReference type="ARBA" id="ARBA00022840"/>
    </source>
</evidence>
<dbReference type="Pfam" id="PF00133">
    <property type="entry name" value="tRNA-synt_1"/>
    <property type="match status" value="1"/>
</dbReference>
<dbReference type="SUPFAM" id="SSF52374">
    <property type="entry name" value="Nucleotidylyl transferase"/>
    <property type="match status" value="1"/>
</dbReference>
<evidence type="ECO:0000256" key="1">
    <source>
        <dbReference type="ARBA" id="ARBA00022598"/>
    </source>
</evidence>
<evidence type="ECO:0000256" key="6">
    <source>
        <dbReference type="ARBA" id="ARBA00025217"/>
    </source>
</evidence>
<dbReference type="HAMAP" id="MF_02003">
    <property type="entry name" value="Ile_tRNA_synth_type2"/>
    <property type="match status" value="1"/>
</dbReference>
<dbReference type="Proteomes" id="UP000632154">
    <property type="component" value="Unassembled WGS sequence"/>
</dbReference>
<dbReference type="InterPro" id="IPR023586">
    <property type="entry name" value="Ile-tRNA-ligase_type2"/>
</dbReference>
<protein>
    <recommendedName>
        <fullName evidence="8">Isoleucine--tRNA ligase</fullName>
        <ecNumber evidence="8">6.1.1.5</ecNumber>
    </recommendedName>
    <alternativeName>
        <fullName evidence="8">Isoleucyl-tRNA synthetase</fullName>
        <shortName evidence="8">IleRS</shortName>
    </alternativeName>
</protein>
<gene>
    <name evidence="8 11" type="primary">ileS</name>
    <name evidence="11" type="ORF">GCM10017783_18790</name>
</gene>
<dbReference type="InterPro" id="IPR002301">
    <property type="entry name" value="Ile-tRNA-ligase"/>
</dbReference>
<name>A0ABQ3K9S9_9DEIO</name>
<dbReference type="InterPro" id="IPR033709">
    <property type="entry name" value="Anticodon_Ile_ABEc"/>
</dbReference>
<keyword evidence="5 8" id="KW-0030">Aminoacyl-tRNA synthetase</keyword>
<keyword evidence="2 8" id="KW-0547">Nucleotide-binding</keyword>
<feature type="short sequence motif" description="'HIGH' region" evidence="8">
    <location>
        <begin position="54"/>
        <end position="64"/>
    </location>
</feature>
<feature type="domain" description="Methionyl/Valyl/Leucyl/Isoleucyl-tRNA synthetase anticodon-binding" evidence="10">
    <location>
        <begin position="726"/>
        <end position="889"/>
    </location>
</feature>
<keyword evidence="8" id="KW-0862">Zinc</keyword>
<evidence type="ECO:0000259" key="9">
    <source>
        <dbReference type="Pfam" id="PF00133"/>
    </source>
</evidence>
<evidence type="ECO:0000256" key="8">
    <source>
        <dbReference type="HAMAP-Rule" id="MF_02003"/>
    </source>
</evidence>
<feature type="short sequence motif" description="'KMSKS' region" evidence="8">
    <location>
        <begin position="640"/>
        <end position="644"/>
    </location>
</feature>
<dbReference type="SUPFAM" id="SSF47323">
    <property type="entry name" value="Anticodon-binding domain of a subclass of class I aminoacyl-tRNA synthetases"/>
    <property type="match status" value="1"/>
</dbReference>
<dbReference type="PRINTS" id="PR00984">
    <property type="entry name" value="TRNASYNTHILE"/>
</dbReference>
<dbReference type="CDD" id="cd07961">
    <property type="entry name" value="Anticodon_Ia_Ile_ABEc"/>
    <property type="match status" value="1"/>
</dbReference>
<keyword evidence="8" id="KW-0479">Metal-binding</keyword>
<sequence length="1095" mass="122249">MTQSSPTFKPVPSQPNYAELEARILQQWKDEGVFEQTQSRPAPKGDFVFYEGPPTANGLPALHHVLARAFKDLFPRYRVMQGYHVTRKGGWDTHGLPVEISVEKKLGLQGRNHGASREELEEFNRLCRTSVWETIQEWNTMTERMGYWVDLDDPYVTYNQEYVESVWNLLKRLHSRGLLAQDYKVVPLSPRISTTLSKAELGEVDSYRMVDDPSVYVRFPVRWDTLPERAHAALSALSGEQRQGLSLLIWTTTPWTLPSNTLAAVSPELTYVVAQSHAGPIIVAEDAVERLSALHKDKEPLEVLTRLQGRDLEGAEYEPPFPEVAVELGAVRELHERREDGRPQMHFVVLADFVNAADGSGVAHQAPVYGAEDMEVARRYGVPLIFGVDDHGILQVTHEKGQFFKDADKGLIRDLKERGLMFWAGTLKHRYPFHDRTGDPILYFAKKGWYIRTAKMAGEMLAQNEKINWVPDNIKHGRFGKWLEGNVDWAISRERYWGTPLPFWMSESGDLKVVGSRAELEQLTGRDLSELDLHRPYIDDITFTLGGQEYRRVPEVLDVWFDSGAMPYAQWGLLLDDAGHAVRGGEEFARHYPADFICEAIDQTRGWFYSLHAISTLLYGQPAYRNVISLGHIVDEKGLKMSKSKGNVVAPLPLFDQYGADSVRWYMFTASDPGDQKRFSERLVGEAQRGFVSTLWNVYSFFVLYANLDRPDLSAASAVSERPEMDRWLLSRLEETVRDVTDALEHYDARGGGQALARFVDELSNWYVRRSRARFWSGTPAAGAAPGSPSGASMSGEENVDTAAYATLHEALLTVSLLAAPFTPFLADELFRNLSGKDESVHLQQWPQVRGERLDTELTRHMAAVMKVVDLGRAVRGQHNLRARQPLAKVQVRLPDAELEGAVRRAEAQVREELNVKAVEYLGEGTELVTYSLRPNLPVVGKKYGKQLPALKAALAEANAAEVVQTVQGGGVARLGEFELSAEELLIDASAPEGMAAAEDSGYLVAFDTELTRELVLEGLARDLVRGIQEGRKAAGFEVSDRIHLGLELGGDALEAAQAWQEFIAGEVLATAVSYGPAEGHGAAVEGGTAWLKRV</sequence>
<evidence type="ECO:0000313" key="11">
    <source>
        <dbReference type="EMBL" id="GHG06396.1"/>
    </source>
</evidence>
<evidence type="ECO:0000259" key="10">
    <source>
        <dbReference type="Pfam" id="PF08264"/>
    </source>
</evidence>
<evidence type="ECO:0000313" key="12">
    <source>
        <dbReference type="Proteomes" id="UP000632154"/>
    </source>
</evidence>